<proteinExistence type="predicted"/>
<name>A0A6B2M6Q5_9BACT</name>
<keyword evidence="2" id="KW-1185">Reference proteome</keyword>
<reference evidence="1 2" key="1">
    <citation type="submission" date="2020-02" db="EMBL/GenBank/DDBJ databases">
        <title>Albibacoteraceae fam. nov., the first described family within the subdivision 4 Verrucomicrobia.</title>
        <authorList>
            <person name="Xi F."/>
        </authorList>
    </citation>
    <scope>NUCLEOTIDE SEQUENCE [LARGE SCALE GENOMIC DNA]</scope>
    <source>
        <strain evidence="1 2">CK1056</strain>
    </source>
</reference>
<comment type="caution">
    <text evidence="1">The sequence shown here is derived from an EMBL/GenBank/DDBJ whole genome shotgun (WGS) entry which is preliminary data.</text>
</comment>
<dbReference type="RefSeq" id="WP_163966767.1">
    <property type="nucleotide sequence ID" value="NZ_JAAGNX010000003.1"/>
</dbReference>
<dbReference type="AlphaFoldDB" id="A0A6B2M6Q5"/>
<evidence type="ECO:0000313" key="2">
    <source>
        <dbReference type="Proteomes" id="UP000478417"/>
    </source>
</evidence>
<protein>
    <recommendedName>
        <fullName evidence="3">Secreted protein</fullName>
    </recommendedName>
</protein>
<organism evidence="1 2">
    <name type="scientific">Oceanipulchritudo coccoides</name>
    <dbReference type="NCBI Taxonomy" id="2706888"/>
    <lineage>
        <taxon>Bacteria</taxon>
        <taxon>Pseudomonadati</taxon>
        <taxon>Verrucomicrobiota</taxon>
        <taxon>Opitutia</taxon>
        <taxon>Puniceicoccales</taxon>
        <taxon>Oceanipulchritudinaceae</taxon>
        <taxon>Oceanipulchritudo</taxon>
    </lineage>
</organism>
<evidence type="ECO:0008006" key="3">
    <source>
        <dbReference type="Google" id="ProtNLM"/>
    </source>
</evidence>
<evidence type="ECO:0000313" key="1">
    <source>
        <dbReference type="EMBL" id="NDV63340.1"/>
    </source>
</evidence>
<dbReference type="EMBL" id="JAAGNX010000003">
    <property type="protein sequence ID" value="NDV63340.1"/>
    <property type="molecule type" value="Genomic_DNA"/>
</dbReference>
<dbReference type="Proteomes" id="UP000478417">
    <property type="component" value="Unassembled WGS sequence"/>
</dbReference>
<sequence length="295" mass="33358">MSRPIQITLITLACIGVYFGLRSLPVEKCEFLHYGDFINSEGVIEGCGYEETEFFTMSEIQFPILPVLTPLTDPVVGQPTTFKLTLFTTTGKPVKWEEIAVSHTEKIHAMVVDPSLQDYQHLHPQAAGPAGHYLFEMTPKRAGDYKVYLDFIPLINSRRTLLEASFTVPGTPETPSPGSLMEFEDGDLQFAFIPSQEKLVTGEEVRFKLEVETKDNSPTRFSPVMDSYAHVVAFDENNTGFAHLHPQNPFIEGQDPLNPELEFAFLFDQPGYYRVWAQVIVNDRQVFAPFDLTIR</sequence>
<accession>A0A6B2M6Q5</accession>
<gene>
    <name evidence="1" type="ORF">G0Q06_12815</name>
</gene>